<dbReference type="SMART" id="SM00422">
    <property type="entry name" value="HTH_MERR"/>
    <property type="match status" value="1"/>
</dbReference>
<evidence type="ECO:0000259" key="2">
    <source>
        <dbReference type="PROSITE" id="PS50937"/>
    </source>
</evidence>
<accession>A0ABV3TLC8</accession>
<protein>
    <submittedName>
        <fullName evidence="3">MerR family transcriptional regulator</fullName>
    </submittedName>
</protein>
<proteinExistence type="predicted"/>
<evidence type="ECO:0000313" key="4">
    <source>
        <dbReference type="Proteomes" id="UP001557465"/>
    </source>
</evidence>
<sequence>MGKSADAFRTISEVSDLLETPTHVLRFWESKFTQVKPVKRAGGRRYYRPGDVALLGGIRHLLHDDGMTIRSVQQLLREEGVHHVSAFFEATQSDTDDAPQAADTAEDVGASASVTPFPSAPPITPEERDAQPSLFDAGGEEAPIALDVEPEPEPMRPVHSLQITPAAQRAKPVLPDSTPDLTPAPTPESEAPFDARTVAMNVSRAALGVRLAKIDKSRLSAADLRDLRMLALRAKALRARLSQTLQPTPDSAPDTGV</sequence>
<dbReference type="EMBL" id="JBFRYC010000006">
    <property type="protein sequence ID" value="MEX1662401.1"/>
    <property type="molecule type" value="Genomic_DNA"/>
</dbReference>
<feature type="region of interest" description="Disordered" evidence="1">
    <location>
        <begin position="167"/>
        <end position="191"/>
    </location>
</feature>
<reference evidence="3 4" key="1">
    <citation type="journal article" date="2011" name="Int. J. Syst. Evol. Microbiol.">
        <title>Zhongshania antarctica gen. nov., sp. nov. and Zhongshania guokunii sp. nov., gammaproteobacteria respectively isolated from coastal attached (fast) ice and surface seawater of the Antarctic.</title>
        <authorList>
            <person name="Li H.J."/>
            <person name="Zhang X.Y."/>
            <person name="Chen C.X."/>
            <person name="Zhang Y.J."/>
            <person name="Gao Z.M."/>
            <person name="Yu Y."/>
            <person name="Chen X.L."/>
            <person name="Chen B."/>
            <person name="Zhang Y.Z."/>
        </authorList>
    </citation>
    <scope>NUCLEOTIDE SEQUENCE [LARGE SCALE GENOMIC DNA]</scope>
    <source>
        <strain evidence="3 4">15-R06ZXC-3</strain>
    </source>
</reference>
<feature type="compositionally biased region" description="Low complexity" evidence="1">
    <location>
        <begin position="91"/>
        <end position="103"/>
    </location>
</feature>
<evidence type="ECO:0000313" key="3">
    <source>
        <dbReference type="EMBL" id="MEX1662401.1"/>
    </source>
</evidence>
<dbReference type="InterPro" id="IPR009061">
    <property type="entry name" value="DNA-bd_dom_put_sf"/>
</dbReference>
<dbReference type="Proteomes" id="UP001557465">
    <property type="component" value="Unassembled WGS sequence"/>
</dbReference>
<dbReference type="InterPro" id="IPR000551">
    <property type="entry name" value="MerR-type_HTH_dom"/>
</dbReference>
<name>A0ABV3TLC8_9RHOB</name>
<evidence type="ECO:0000256" key="1">
    <source>
        <dbReference type="SAM" id="MobiDB-lite"/>
    </source>
</evidence>
<dbReference type="SUPFAM" id="SSF46955">
    <property type="entry name" value="Putative DNA-binding domain"/>
    <property type="match status" value="1"/>
</dbReference>
<keyword evidence="4" id="KW-1185">Reference proteome</keyword>
<dbReference type="RefSeq" id="WP_368392179.1">
    <property type="nucleotide sequence ID" value="NZ_JBFRYC010000006.1"/>
</dbReference>
<dbReference type="Gene3D" id="1.10.1660.10">
    <property type="match status" value="1"/>
</dbReference>
<feature type="domain" description="HTH merR-type" evidence="2">
    <location>
        <begin position="10"/>
        <end position="78"/>
    </location>
</feature>
<organism evidence="3 4">
    <name type="scientific">Thioclava arctica</name>
    <dbReference type="NCBI Taxonomy" id="3238301"/>
    <lineage>
        <taxon>Bacteria</taxon>
        <taxon>Pseudomonadati</taxon>
        <taxon>Pseudomonadota</taxon>
        <taxon>Alphaproteobacteria</taxon>
        <taxon>Rhodobacterales</taxon>
        <taxon>Paracoccaceae</taxon>
        <taxon>Thioclava</taxon>
    </lineage>
</organism>
<feature type="region of interest" description="Disordered" evidence="1">
    <location>
        <begin position="91"/>
        <end position="135"/>
    </location>
</feature>
<gene>
    <name evidence="3" type="ORF">AB4874_12190</name>
</gene>
<dbReference type="Pfam" id="PF13411">
    <property type="entry name" value="MerR_1"/>
    <property type="match status" value="1"/>
</dbReference>
<dbReference type="PROSITE" id="PS50937">
    <property type="entry name" value="HTH_MERR_2"/>
    <property type="match status" value="1"/>
</dbReference>
<dbReference type="CDD" id="cd04765">
    <property type="entry name" value="HTH_MlrA-like_sg2"/>
    <property type="match status" value="1"/>
</dbReference>
<comment type="caution">
    <text evidence="3">The sequence shown here is derived from an EMBL/GenBank/DDBJ whole genome shotgun (WGS) entry which is preliminary data.</text>
</comment>